<dbReference type="RefSeq" id="WP_093396600.1">
    <property type="nucleotide sequence ID" value="NZ_LT629736.1"/>
</dbReference>
<dbReference type="Proteomes" id="UP000243207">
    <property type="component" value="Chromosome I"/>
</dbReference>
<gene>
    <name evidence="1" type="ORF">SAMN05216421_3101</name>
</gene>
<name>A0A1H1YB01_9GAMM</name>
<protein>
    <submittedName>
        <fullName evidence="1">Uncharacterized protein</fullName>
    </submittedName>
</protein>
<sequence>MNVPDRYLGVWQRTLLRTADGFEDRTTRVFWLQTESLHADIRIPERQPRTLQQRCAQAGFAGVTEVEGDLCRWHRRLDFHPESPEDVGRMTFVSADELHEQALDGSFLEIWTRLPDSIGRSEALWLSDSEQGGRKACLLRAGDYFLFAASRPQPLAGDLPLCERVATSSAEQAEHMLAMELSFGRIDSSGHSWRVELSTLPGRSGKALLLNPNPTTPLSDWPVQRLAGLGAYSPAAGWQRAAVPALRHLTEEAPA</sequence>
<dbReference type="OrthoDB" id="6992731at2"/>
<proteinExistence type="predicted"/>
<dbReference type="AlphaFoldDB" id="A0A1H1YB01"/>
<evidence type="ECO:0000313" key="2">
    <source>
        <dbReference type="Proteomes" id="UP000243207"/>
    </source>
</evidence>
<reference evidence="2" key="1">
    <citation type="submission" date="2016-10" db="EMBL/GenBank/DDBJ databases">
        <authorList>
            <person name="Varghese N."/>
            <person name="Submissions S."/>
        </authorList>
    </citation>
    <scope>NUCLEOTIDE SEQUENCE [LARGE SCALE GENOMIC DNA]</scope>
    <source>
        <strain evidence="2">NRRL B-51270</strain>
    </source>
</reference>
<keyword evidence="2" id="KW-1185">Reference proteome</keyword>
<dbReference type="EMBL" id="LT629736">
    <property type="protein sequence ID" value="SDT18597.1"/>
    <property type="molecule type" value="Genomic_DNA"/>
</dbReference>
<evidence type="ECO:0000313" key="1">
    <source>
        <dbReference type="EMBL" id="SDT18597.1"/>
    </source>
</evidence>
<organism evidence="1 2">
    <name type="scientific">Halopseudomonas xinjiangensis</name>
    <dbReference type="NCBI Taxonomy" id="487184"/>
    <lineage>
        <taxon>Bacteria</taxon>
        <taxon>Pseudomonadati</taxon>
        <taxon>Pseudomonadota</taxon>
        <taxon>Gammaproteobacteria</taxon>
        <taxon>Pseudomonadales</taxon>
        <taxon>Pseudomonadaceae</taxon>
        <taxon>Halopseudomonas</taxon>
    </lineage>
</organism>
<dbReference type="STRING" id="487184.SAMN05216421_3101"/>
<accession>A0A1H1YB01</accession>